<gene>
    <name evidence="2" type="ORF">SAMN05660691_03483</name>
</gene>
<proteinExistence type="predicted"/>
<dbReference type="Proteomes" id="UP000199371">
    <property type="component" value="Unassembled WGS sequence"/>
</dbReference>
<dbReference type="InterPro" id="IPR022529">
    <property type="entry name" value="DUF3530"/>
</dbReference>
<keyword evidence="3" id="KW-1185">Reference proteome</keyword>
<evidence type="ECO:0000313" key="3">
    <source>
        <dbReference type="Proteomes" id="UP000199371"/>
    </source>
</evidence>
<dbReference type="EMBL" id="FNXF01000017">
    <property type="protein sequence ID" value="SEI08690.1"/>
    <property type="molecule type" value="Genomic_DNA"/>
</dbReference>
<reference evidence="3" key="1">
    <citation type="submission" date="2016-10" db="EMBL/GenBank/DDBJ databases">
        <authorList>
            <person name="Varghese N."/>
            <person name="Submissions S."/>
        </authorList>
    </citation>
    <scope>NUCLEOTIDE SEQUENCE [LARGE SCALE GENOMIC DNA]</scope>
    <source>
        <strain evidence="3">DSM 17616</strain>
    </source>
</reference>
<organism evidence="2 3">
    <name type="scientific">Rheinheimera pacifica</name>
    <dbReference type="NCBI Taxonomy" id="173990"/>
    <lineage>
        <taxon>Bacteria</taxon>
        <taxon>Pseudomonadati</taxon>
        <taxon>Pseudomonadota</taxon>
        <taxon>Gammaproteobacteria</taxon>
        <taxon>Chromatiales</taxon>
        <taxon>Chromatiaceae</taxon>
        <taxon>Rheinheimera</taxon>
    </lineage>
</organism>
<dbReference type="SUPFAM" id="SSF53474">
    <property type="entry name" value="alpha/beta-Hydrolases"/>
    <property type="match status" value="1"/>
</dbReference>
<evidence type="ECO:0008006" key="4">
    <source>
        <dbReference type="Google" id="ProtNLM"/>
    </source>
</evidence>
<dbReference type="OrthoDB" id="9776279at2"/>
<dbReference type="RefSeq" id="WP_092796064.1">
    <property type="nucleotide sequence ID" value="NZ_FNXF01000017.1"/>
</dbReference>
<dbReference type="Pfam" id="PF12048">
    <property type="entry name" value="DUF3530"/>
    <property type="match status" value="2"/>
</dbReference>
<name>A0A1H6NEX7_9GAMM</name>
<evidence type="ECO:0000256" key="1">
    <source>
        <dbReference type="SAM" id="SignalP"/>
    </source>
</evidence>
<evidence type="ECO:0000313" key="2">
    <source>
        <dbReference type="EMBL" id="SEI08690.1"/>
    </source>
</evidence>
<protein>
    <recommendedName>
        <fullName evidence="4">DUF3530 domain-containing protein</fullName>
    </recommendedName>
</protein>
<sequence length="258" mass="28989">MPYLLVGLLIAIFGAAADSYASALTPEQALTADLNRQLPAYEQTEQTVNGSTFLLLQRENMTSFTKGTAILVPDWSQHAASPKHIDHLRQQLNDYGWHTLAIMPPSYPEHPLTEDSLQQYQLSLKARMEAVQRTAEQQPGVSIVIAQGSSAAVLNRLYADKQLQEPAAFIMLGAYLPDQELNRQLAKALASHQIPTLDINHQYDNGYVSSQLKLRQQLAKKQLKAIYRQRQIVGSGYHYDEQEWVLQEIYGWLTSVGL</sequence>
<feature type="chain" id="PRO_5011708593" description="DUF3530 domain-containing protein" evidence="1">
    <location>
        <begin position="24"/>
        <end position="258"/>
    </location>
</feature>
<accession>A0A1H6NEX7</accession>
<dbReference type="InterPro" id="IPR029058">
    <property type="entry name" value="AB_hydrolase_fold"/>
</dbReference>
<dbReference type="AlphaFoldDB" id="A0A1H6NEX7"/>
<feature type="signal peptide" evidence="1">
    <location>
        <begin position="1"/>
        <end position="23"/>
    </location>
</feature>
<keyword evidence="1" id="KW-0732">Signal</keyword>